<dbReference type="InterPro" id="IPR046348">
    <property type="entry name" value="SIS_dom_sf"/>
</dbReference>
<dbReference type="InterPro" id="IPR035472">
    <property type="entry name" value="RpiR-like_SIS"/>
</dbReference>
<dbReference type="PANTHER" id="PTHR30514:SF18">
    <property type="entry name" value="RPIR-FAMILY TRANSCRIPTIONAL REGULATOR"/>
    <property type="match status" value="1"/>
</dbReference>
<organism evidence="2 3">
    <name type="scientific">Nakamurella antarctica</name>
    <dbReference type="NCBI Taxonomy" id="1902245"/>
    <lineage>
        <taxon>Bacteria</taxon>
        <taxon>Bacillati</taxon>
        <taxon>Actinomycetota</taxon>
        <taxon>Actinomycetes</taxon>
        <taxon>Nakamurellales</taxon>
        <taxon>Nakamurellaceae</taxon>
        <taxon>Nakamurella</taxon>
    </lineage>
</organism>
<dbReference type="GO" id="GO:0097367">
    <property type="term" value="F:carbohydrate derivative binding"/>
    <property type="evidence" value="ECO:0007669"/>
    <property type="project" value="InterPro"/>
</dbReference>
<dbReference type="InterPro" id="IPR001347">
    <property type="entry name" value="SIS_dom"/>
</dbReference>
<dbReference type="Gene3D" id="3.40.50.10490">
    <property type="entry name" value="Glucose-6-phosphate isomerase like protein, domain 1"/>
    <property type="match status" value="1"/>
</dbReference>
<reference evidence="2 3" key="1">
    <citation type="submission" date="2018-11" db="EMBL/GenBank/DDBJ databases">
        <authorList>
            <person name="Da X."/>
        </authorList>
    </citation>
    <scope>NUCLEOTIDE SEQUENCE [LARGE SCALE GENOMIC DNA]</scope>
    <source>
        <strain evidence="2 3">S14-144</strain>
    </source>
</reference>
<dbReference type="AlphaFoldDB" id="A0A3G8ZLK3"/>
<dbReference type="KEGG" id="nak:EH165_08725"/>
<dbReference type="InterPro" id="IPR047640">
    <property type="entry name" value="RpiR-like"/>
</dbReference>
<dbReference type="PROSITE" id="PS51464">
    <property type="entry name" value="SIS"/>
    <property type="match status" value="1"/>
</dbReference>
<dbReference type="Proteomes" id="UP000268084">
    <property type="component" value="Chromosome"/>
</dbReference>
<evidence type="ECO:0000313" key="2">
    <source>
        <dbReference type="EMBL" id="AZI58209.1"/>
    </source>
</evidence>
<keyword evidence="3" id="KW-1185">Reference proteome</keyword>
<dbReference type="GO" id="GO:0003677">
    <property type="term" value="F:DNA binding"/>
    <property type="evidence" value="ECO:0007669"/>
    <property type="project" value="InterPro"/>
</dbReference>
<name>A0A3G8ZLK3_9ACTN</name>
<dbReference type="PANTHER" id="PTHR30514">
    <property type="entry name" value="GLUCOKINASE"/>
    <property type="match status" value="1"/>
</dbReference>
<proteinExistence type="predicted"/>
<dbReference type="EMBL" id="CP034170">
    <property type="protein sequence ID" value="AZI58209.1"/>
    <property type="molecule type" value="Genomic_DNA"/>
</dbReference>
<gene>
    <name evidence="2" type="ORF">EH165_08725</name>
</gene>
<reference evidence="2 3" key="2">
    <citation type="submission" date="2018-12" db="EMBL/GenBank/DDBJ databases">
        <title>Nakamurella antarcticus sp. nov., isolated from Antarctica South Shetland Islands soil.</title>
        <authorList>
            <person name="Peng F."/>
        </authorList>
    </citation>
    <scope>NUCLEOTIDE SEQUENCE [LARGE SCALE GENOMIC DNA]</scope>
    <source>
        <strain evidence="2 3">S14-144</strain>
    </source>
</reference>
<dbReference type="RefSeq" id="WP_124799118.1">
    <property type="nucleotide sequence ID" value="NZ_CP034170.1"/>
</dbReference>
<evidence type="ECO:0000313" key="3">
    <source>
        <dbReference type="Proteomes" id="UP000268084"/>
    </source>
</evidence>
<sequence length="218" mass="22953">MKAASADTPALRYDDRLRRRSSAELLRGQLVTAERTNVLAALTSIDTDPAVLAAAVSLVAARRRTVVGVGRSHIHAQLFEHSLRAALGGVTVLGVDLEESVDALTDFGSTDCLVAFSFRRYRGHTISVAEIAARAGASVVAITDAAESPIAEFASSVIVVPTEGGSHLDSPTSITLVGHVLSTLASARAKGARRRLGARELLEEQLLDYTVRPSQGDA</sequence>
<dbReference type="GO" id="GO:1901135">
    <property type="term" value="P:carbohydrate derivative metabolic process"/>
    <property type="evidence" value="ECO:0007669"/>
    <property type="project" value="InterPro"/>
</dbReference>
<dbReference type="OrthoDB" id="3290068at2"/>
<dbReference type="GO" id="GO:0003700">
    <property type="term" value="F:DNA-binding transcription factor activity"/>
    <property type="evidence" value="ECO:0007669"/>
    <property type="project" value="InterPro"/>
</dbReference>
<accession>A0A3G8ZLK3</accession>
<dbReference type="SUPFAM" id="SSF53697">
    <property type="entry name" value="SIS domain"/>
    <property type="match status" value="1"/>
</dbReference>
<protein>
    <submittedName>
        <fullName evidence="2">SIS domain-containing protein</fullName>
    </submittedName>
</protein>
<evidence type="ECO:0000259" key="1">
    <source>
        <dbReference type="PROSITE" id="PS51464"/>
    </source>
</evidence>
<dbReference type="Pfam" id="PF01380">
    <property type="entry name" value="SIS"/>
    <property type="match status" value="1"/>
</dbReference>
<feature type="domain" description="SIS" evidence="1">
    <location>
        <begin position="54"/>
        <end position="192"/>
    </location>
</feature>
<dbReference type="CDD" id="cd05013">
    <property type="entry name" value="SIS_RpiR"/>
    <property type="match status" value="1"/>
</dbReference>